<dbReference type="PANTHER" id="PTHR46310">
    <property type="entry name" value="AMIDASE 1"/>
    <property type="match status" value="1"/>
</dbReference>
<dbReference type="EC" id="3.5.1.4" evidence="2"/>
<dbReference type="Pfam" id="PF01425">
    <property type="entry name" value="Amidase"/>
    <property type="match status" value="1"/>
</dbReference>
<organism evidence="2 3">
    <name type="scientific">Actinomadura barringtoniae</name>
    <dbReference type="NCBI Taxonomy" id="1427535"/>
    <lineage>
        <taxon>Bacteria</taxon>
        <taxon>Bacillati</taxon>
        <taxon>Actinomycetota</taxon>
        <taxon>Actinomycetes</taxon>
        <taxon>Streptosporangiales</taxon>
        <taxon>Thermomonosporaceae</taxon>
        <taxon>Actinomadura</taxon>
    </lineage>
</organism>
<dbReference type="AlphaFoldDB" id="A0A939PAT2"/>
<dbReference type="SUPFAM" id="SSF75304">
    <property type="entry name" value="Amidase signature (AS) enzymes"/>
    <property type="match status" value="1"/>
</dbReference>
<reference evidence="2" key="1">
    <citation type="submission" date="2021-03" db="EMBL/GenBank/DDBJ databases">
        <authorList>
            <person name="Kanchanasin P."/>
            <person name="Saeng-In P."/>
            <person name="Phongsopitanun W."/>
            <person name="Yuki M."/>
            <person name="Kudo T."/>
            <person name="Ohkuma M."/>
            <person name="Tanasupawat S."/>
        </authorList>
    </citation>
    <scope>NUCLEOTIDE SEQUENCE</scope>
    <source>
        <strain evidence="2">GKU 128</strain>
    </source>
</reference>
<dbReference type="PANTHER" id="PTHR46310:SF7">
    <property type="entry name" value="AMIDASE 1"/>
    <property type="match status" value="1"/>
</dbReference>
<dbReference type="GO" id="GO:0004040">
    <property type="term" value="F:amidase activity"/>
    <property type="evidence" value="ECO:0007669"/>
    <property type="project" value="UniProtKB-EC"/>
</dbReference>
<dbReference type="NCBIfam" id="NF006169">
    <property type="entry name" value="PRK08310.1"/>
    <property type="match status" value="1"/>
</dbReference>
<dbReference type="InterPro" id="IPR023631">
    <property type="entry name" value="Amidase_dom"/>
</dbReference>
<name>A0A939PAT2_9ACTN</name>
<comment type="caution">
    <text evidence="2">The sequence shown here is derived from an EMBL/GenBank/DDBJ whole genome shotgun (WGS) entry which is preliminary data.</text>
</comment>
<sequence length="380" mass="38332">MNESVWRVTGGPLVAGAGGGPLDGLSVAVKDLYAVAGERIGAGNPDWLAGAPVETVTSPVVQALLDAGADVAGIAQTDELAFSLTGTNRHYGTPPNPAAPGRIPGGSSSGSASATALGLVDIGLGTDTAGSCRAPASHCGLYGIRTTHGLIPKVGVLPLAPSYDTVGWFARDAGTHDLAGDVLLPGGEPAPVTRFLVADDVVALAEPDTVAEFEKACGRWDVERVESLCEGRLDEWFAAFRSHQASEAWESHGAWIDAHPGSLGPGVTARFEAGRGIDAERRAELGEVVAGARATLRAAIPEGTALLLPCASAPAPMAGSSMAEMDVYRAATLRLTCLASIAGLPSVVMPLLTVGGLPTGLSAVGAPGSDRALLDLAKGA</sequence>
<evidence type="ECO:0000259" key="1">
    <source>
        <dbReference type="Pfam" id="PF01425"/>
    </source>
</evidence>
<dbReference type="EMBL" id="JAGEOJ010000001">
    <property type="protein sequence ID" value="MBO2445864.1"/>
    <property type="molecule type" value="Genomic_DNA"/>
</dbReference>
<evidence type="ECO:0000313" key="3">
    <source>
        <dbReference type="Proteomes" id="UP000669179"/>
    </source>
</evidence>
<accession>A0A939PAT2</accession>
<feature type="domain" description="Amidase" evidence="1">
    <location>
        <begin position="19"/>
        <end position="176"/>
    </location>
</feature>
<dbReference type="InterPro" id="IPR036928">
    <property type="entry name" value="AS_sf"/>
</dbReference>
<dbReference type="RefSeq" id="WP_208253452.1">
    <property type="nucleotide sequence ID" value="NZ_JAGEOJ010000001.1"/>
</dbReference>
<keyword evidence="3" id="KW-1185">Reference proteome</keyword>
<protein>
    <submittedName>
        <fullName evidence="2">Amidase</fullName>
        <ecNumber evidence="2">3.5.1.4</ecNumber>
    </submittedName>
</protein>
<dbReference type="Proteomes" id="UP000669179">
    <property type="component" value="Unassembled WGS sequence"/>
</dbReference>
<dbReference type="Gene3D" id="3.90.1300.10">
    <property type="entry name" value="Amidase signature (AS) domain"/>
    <property type="match status" value="1"/>
</dbReference>
<evidence type="ECO:0000313" key="2">
    <source>
        <dbReference type="EMBL" id="MBO2445864.1"/>
    </source>
</evidence>
<gene>
    <name evidence="2" type="ORF">J4573_02060</name>
</gene>
<proteinExistence type="predicted"/>
<keyword evidence="2" id="KW-0378">Hydrolase</keyword>